<sequence>MDHDVVEALGVHTNMVSFMPNAGRCALGRVAVGRWNPLHIWWMPTFRDEFRPSASMCREYTILIWRGIGAVEETLQILGDSDSDSETEAVTWIPTRACHSLIKTIKSPSQLWRGLQLAQPSLSNPHRASASARPPSLSLSMAENVSPPWLAPLLDALEQRLSQRIDEVRQELNQKTDELDRKVDEVRELSLKTHIAFMTHNNAFFCDPNSLLQVPFPDGLFPWRREVGGPDGSRVVLPELTSIDSVKKLTTAEAFGYFKGYYPTAPMPPDLQACKKDILVALGRRQDITLGALDQV</sequence>
<dbReference type="InterPro" id="IPR013902">
    <property type="entry name" value="Mug135-like_C"/>
</dbReference>
<gene>
    <name evidence="4" type="ORF">EVG20_g9012</name>
</gene>
<evidence type="ECO:0000256" key="2">
    <source>
        <dbReference type="SAM" id="Coils"/>
    </source>
</evidence>
<comment type="similarity">
    <text evidence="1">Belongs to the UPF0612 family.</text>
</comment>
<evidence type="ECO:0000256" key="1">
    <source>
        <dbReference type="ARBA" id="ARBA00005788"/>
    </source>
</evidence>
<evidence type="ECO:0000313" key="5">
    <source>
        <dbReference type="Proteomes" id="UP000298327"/>
    </source>
</evidence>
<reference evidence="4 5" key="1">
    <citation type="submission" date="2019-02" db="EMBL/GenBank/DDBJ databases">
        <title>Genome sequencing of the rare red list fungi Dentipellis fragilis.</title>
        <authorList>
            <person name="Buettner E."/>
            <person name="Kellner H."/>
        </authorList>
    </citation>
    <scope>NUCLEOTIDE SEQUENCE [LARGE SCALE GENOMIC DNA]</scope>
    <source>
        <strain evidence="4 5">DSM 105465</strain>
    </source>
</reference>
<dbReference type="Proteomes" id="UP000298327">
    <property type="component" value="Unassembled WGS sequence"/>
</dbReference>
<dbReference type="OrthoDB" id="2757732at2759"/>
<feature type="coiled-coil region" evidence="2">
    <location>
        <begin position="154"/>
        <end position="192"/>
    </location>
</feature>
<protein>
    <recommendedName>
        <fullName evidence="3">Mug135-like C-terminal domain-containing protein</fullName>
    </recommendedName>
</protein>
<evidence type="ECO:0000259" key="3">
    <source>
        <dbReference type="Pfam" id="PF08593"/>
    </source>
</evidence>
<accession>A0A4Y9Y2A5</accession>
<evidence type="ECO:0000313" key="4">
    <source>
        <dbReference type="EMBL" id="TFY56222.1"/>
    </source>
</evidence>
<dbReference type="AlphaFoldDB" id="A0A4Y9Y2A5"/>
<dbReference type="EMBL" id="SEOQ01000846">
    <property type="protein sequence ID" value="TFY56222.1"/>
    <property type="molecule type" value="Genomic_DNA"/>
</dbReference>
<keyword evidence="2" id="KW-0175">Coiled coil</keyword>
<keyword evidence="5" id="KW-1185">Reference proteome</keyword>
<name>A0A4Y9Y2A5_9AGAM</name>
<comment type="caution">
    <text evidence="4">The sequence shown here is derived from an EMBL/GenBank/DDBJ whole genome shotgun (WGS) entry which is preliminary data.</text>
</comment>
<feature type="domain" description="Mug135-like C-terminal" evidence="3">
    <location>
        <begin position="211"/>
        <end position="284"/>
    </location>
</feature>
<proteinExistence type="inferred from homology"/>
<dbReference type="Pfam" id="PF08593">
    <property type="entry name" value="Mug135_C"/>
    <property type="match status" value="1"/>
</dbReference>
<organism evidence="4 5">
    <name type="scientific">Dentipellis fragilis</name>
    <dbReference type="NCBI Taxonomy" id="205917"/>
    <lineage>
        <taxon>Eukaryota</taxon>
        <taxon>Fungi</taxon>
        <taxon>Dikarya</taxon>
        <taxon>Basidiomycota</taxon>
        <taxon>Agaricomycotina</taxon>
        <taxon>Agaricomycetes</taxon>
        <taxon>Russulales</taxon>
        <taxon>Hericiaceae</taxon>
        <taxon>Dentipellis</taxon>
    </lineage>
</organism>